<dbReference type="EMBL" id="JBICBT010000163">
    <property type="protein sequence ID" value="KAL3122024.1"/>
    <property type="molecule type" value="Genomic_DNA"/>
</dbReference>
<dbReference type="Proteomes" id="UP001620626">
    <property type="component" value="Unassembled WGS sequence"/>
</dbReference>
<comment type="caution">
    <text evidence="2">The sequence shown here is derived from an EMBL/GenBank/DDBJ whole genome shotgun (WGS) entry which is preliminary data.</text>
</comment>
<feature type="compositionally biased region" description="Polar residues" evidence="1">
    <location>
        <begin position="37"/>
        <end position="48"/>
    </location>
</feature>
<proteinExistence type="predicted"/>
<protein>
    <submittedName>
        <fullName evidence="2">Uncharacterized protein</fullName>
    </submittedName>
</protein>
<gene>
    <name evidence="2" type="ORF">niasHT_006278</name>
</gene>
<dbReference type="AlphaFoldDB" id="A0ABD2M3H3"/>
<sequence length="76" mass="8229">MSLHGPTLAHVHIGHRVVRFVDEPLPRHAAEMVSAGGHSSTTRTSSLYGGTANEVKNGKAGKKQQQQQEALWISED</sequence>
<accession>A0ABD2M3H3</accession>
<keyword evidence="3" id="KW-1185">Reference proteome</keyword>
<feature type="region of interest" description="Disordered" evidence="1">
    <location>
        <begin position="31"/>
        <end position="76"/>
    </location>
</feature>
<name>A0ABD2M3H3_9BILA</name>
<evidence type="ECO:0000256" key="1">
    <source>
        <dbReference type="SAM" id="MobiDB-lite"/>
    </source>
</evidence>
<evidence type="ECO:0000313" key="3">
    <source>
        <dbReference type="Proteomes" id="UP001620626"/>
    </source>
</evidence>
<evidence type="ECO:0000313" key="2">
    <source>
        <dbReference type="EMBL" id="KAL3122024.1"/>
    </source>
</evidence>
<reference evidence="2 3" key="1">
    <citation type="submission" date="2024-10" db="EMBL/GenBank/DDBJ databases">
        <authorList>
            <person name="Kim D."/>
        </authorList>
    </citation>
    <scope>NUCLEOTIDE SEQUENCE [LARGE SCALE GENOMIC DNA]</scope>
    <source>
        <strain evidence="2">BH-2024</strain>
    </source>
</reference>
<organism evidence="2 3">
    <name type="scientific">Heterodera trifolii</name>
    <dbReference type="NCBI Taxonomy" id="157864"/>
    <lineage>
        <taxon>Eukaryota</taxon>
        <taxon>Metazoa</taxon>
        <taxon>Ecdysozoa</taxon>
        <taxon>Nematoda</taxon>
        <taxon>Chromadorea</taxon>
        <taxon>Rhabditida</taxon>
        <taxon>Tylenchina</taxon>
        <taxon>Tylenchomorpha</taxon>
        <taxon>Tylenchoidea</taxon>
        <taxon>Heteroderidae</taxon>
        <taxon>Heteroderinae</taxon>
        <taxon>Heterodera</taxon>
    </lineage>
</organism>